<dbReference type="AlphaFoldDB" id="A0A1S0TQU1"/>
<dbReference type="CTD" id="9947416"/>
<reference evidence="1" key="1">
    <citation type="submission" date="2012-04" db="EMBL/GenBank/DDBJ databases">
        <title>The Genome Sequence of Loa loa.</title>
        <authorList>
            <consortium name="The Broad Institute Genome Sequencing Platform"/>
            <consortium name="Broad Institute Genome Sequencing Center for Infectious Disease"/>
            <person name="Nutman T.B."/>
            <person name="Fink D.L."/>
            <person name="Russ C."/>
            <person name="Young S."/>
            <person name="Zeng Q."/>
            <person name="Gargeya S."/>
            <person name="Alvarado L."/>
            <person name="Berlin A."/>
            <person name="Chapman S.B."/>
            <person name="Chen Z."/>
            <person name="Freedman E."/>
            <person name="Gellesch M."/>
            <person name="Goldberg J."/>
            <person name="Griggs A."/>
            <person name="Gujja S."/>
            <person name="Heilman E.R."/>
            <person name="Heiman D."/>
            <person name="Howarth C."/>
            <person name="Mehta T."/>
            <person name="Neiman D."/>
            <person name="Pearson M."/>
            <person name="Roberts A."/>
            <person name="Saif S."/>
            <person name="Shea T."/>
            <person name="Shenoy N."/>
            <person name="Sisk P."/>
            <person name="Stolte C."/>
            <person name="Sykes S."/>
            <person name="White J."/>
            <person name="Yandava C."/>
            <person name="Haas B."/>
            <person name="Henn M.R."/>
            <person name="Nusbaum C."/>
            <person name="Birren B."/>
        </authorList>
    </citation>
    <scope>NUCLEOTIDE SEQUENCE [LARGE SCALE GENOMIC DNA]</scope>
</reference>
<proteinExistence type="predicted"/>
<dbReference type="KEGG" id="loa:LOAG_09977"/>
<dbReference type="GeneID" id="9947416"/>
<dbReference type="InParanoid" id="A0A1S0TQU1"/>
<evidence type="ECO:0000313" key="1">
    <source>
        <dbReference type="EMBL" id="EFO18520.1"/>
    </source>
</evidence>
<dbReference type="RefSeq" id="XP_003145552.1">
    <property type="nucleotide sequence ID" value="XM_003145504.1"/>
</dbReference>
<name>A0A1S0TQU1_LOALO</name>
<sequence length="122" mass="14246">MDDNLKISDNDNYIRVEIIPQGQQCIMNRGNENQKKECRCIREYRGSGRLFNIIECVENSKKLPTIFRKGLGMAEETSTPRMLRPSLLFSFYELVLSEKRITHSSGLCELVQELFYPDLKPR</sequence>
<dbReference type="EMBL" id="JH712452">
    <property type="protein sequence ID" value="EFO18520.1"/>
    <property type="molecule type" value="Genomic_DNA"/>
</dbReference>
<gene>
    <name evidence="1" type="ORF">LOAG_09977</name>
</gene>
<protein>
    <submittedName>
        <fullName evidence="1">Uncharacterized protein</fullName>
    </submittedName>
</protein>
<accession>A0A1S0TQU1</accession>
<organism evidence="1">
    <name type="scientific">Loa loa</name>
    <name type="common">Eye worm</name>
    <name type="synonym">Filaria loa</name>
    <dbReference type="NCBI Taxonomy" id="7209"/>
    <lineage>
        <taxon>Eukaryota</taxon>
        <taxon>Metazoa</taxon>
        <taxon>Ecdysozoa</taxon>
        <taxon>Nematoda</taxon>
        <taxon>Chromadorea</taxon>
        <taxon>Rhabditida</taxon>
        <taxon>Spirurina</taxon>
        <taxon>Spiruromorpha</taxon>
        <taxon>Filarioidea</taxon>
        <taxon>Onchocercidae</taxon>
        <taxon>Loa</taxon>
    </lineage>
</organism>